<sequence>MFKHSLLAILALLCFTHVFSTVATFNFLFERHESMKRSTLQTTTTTTCCQPNVFSLKGILNQVAIGKNATLQPLTGTIQLFADYNLGRIRQDATFSANGMNSSISSYAFKLSENLAVKYDIRGEGNCACHQISSTHDFQPMCVLSSNQIRKAKIGKYNAKNVIYNVMGMNANIWVFYENPDESEKCWILSSYFPDSFSLQEIVYYDQVEKVDQNVFKVPSYCPKIEQCSD</sequence>
<feature type="signal peptide" evidence="1">
    <location>
        <begin position="1"/>
        <end position="20"/>
    </location>
</feature>
<dbReference type="GeneID" id="8855574"/>
<evidence type="ECO:0000313" key="2">
    <source>
        <dbReference type="EMBL" id="EFC42115.1"/>
    </source>
</evidence>
<gene>
    <name evidence="2" type="ORF">NAEGRDRAFT_80476</name>
</gene>
<dbReference type="AlphaFoldDB" id="D2VLU2"/>
<feature type="chain" id="PRO_5003038586" evidence="1">
    <location>
        <begin position="21"/>
        <end position="230"/>
    </location>
</feature>
<dbReference type="RefSeq" id="XP_002674859.1">
    <property type="nucleotide sequence ID" value="XM_002674813.1"/>
</dbReference>
<proteinExistence type="predicted"/>
<reference evidence="2 3" key="1">
    <citation type="journal article" date="2010" name="Cell">
        <title>The genome of Naegleria gruberi illuminates early eukaryotic versatility.</title>
        <authorList>
            <person name="Fritz-Laylin L.K."/>
            <person name="Prochnik S.E."/>
            <person name="Ginger M.L."/>
            <person name="Dacks J.B."/>
            <person name="Carpenter M.L."/>
            <person name="Field M.C."/>
            <person name="Kuo A."/>
            <person name="Paredez A."/>
            <person name="Chapman J."/>
            <person name="Pham J."/>
            <person name="Shu S."/>
            <person name="Neupane R."/>
            <person name="Cipriano M."/>
            <person name="Mancuso J."/>
            <person name="Tu H."/>
            <person name="Salamov A."/>
            <person name="Lindquist E."/>
            <person name="Shapiro H."/>
            <person name="Lucas S."/>
            <person name="Grigoriev I.V."/>
            <person name="Cande W.Z."/>
            <person name="Fulton C."/>
            <person name="Rokhsar D.S."/>
            <person name="Dawson S.C."/>
        </authorList>
    </citation>
    <scope>NUCLEOTIDE SEQUENCE [LARGE SCALE GENOMIC DNA]</scope>
    <source>
        <strain evidence="2 3">NEG-M</strain>
    </source>
</reference>
<evidence type="ECO:0000256" key="1">
    <source>
        <dbReference type="SAM" id="SignalP"/>
    </source>
</evidence>
<accession>D2VLU2</accession>
<keyword evidence="1" id="KW-0732">Signal</keyword>
<dbReference type="EMBL" id="GG738881">
    <property type="protein sequence ID" value="EFC42115.1"/>
    <property type="molecule type" value="Genomic_DNA"/>
</dbReference>
<dbReference type="KEGG" id="ngr:NAEGRDRAFT_80476"/>
<evidence type="ECO:0000313" key="3">
    <source>
        <dbReference type="Proteomes" id="UP000006671"/>
    </source>
</evidence>
<organism evidence="3">
    <name type="scientific">Naegleria gruberi</name>
    <name type="common">Amoeba</name>
    <dbReference type="NCBI Taxonomy" id="5762"/>
    <lineage>
        <taxon>Eukaryota</taxon>
        <taxon>Discoba</taxon>
        <taxon>Heterolobosea</taxon>
        <taxon>Tetramitia</taxon>
        <taxon>Eutetramitia</taxon>
        <taxon>Vahlkampfiidae</taxon>
        <taxon>Naegleria</taxon>
    </lineage>
</organism>
<dbReference type="VEuPathDB" id="AmoebaDB:NAEGRDRAFT_80476"/>
<protein>
    <submittedName>
        <fullName evidence="2">Uncharacterized protein</fullName>
    </submittedName>
</protein>
<dbReference type="Proteomes" id="UP000006671">
    <property type="component" value="Unassembled WGS sequence"/>
</dbReference>
<dbReference type="InParanoid" id="D2VLU2"/>
<name>D2VLU2_NAEGR</name>
<keyword evidence="3" id="KW-1185">Reference proteome</keyword>